<evidence type="ECO:0000313" key="2">
    <source>
        <dbReference type="Proteomes" id="UP000037510"/>
    </source>
</evidence>
<dbReference type="PANTHER" id="PTHR43975:SF2">
    <property type="entry name" value="EG:BACR7A4.14 PROTEIN-RELATED"/>
    <property type="match status" value="1"/>
</dbReference>
<dbReference type="InterPro" id="IPR036291">
    <property type="entry name" value="NAD(P)-bd_dom_sf"/>
</dbReference>
<dbReference type="AlphaFoldDB" id="A0A0L7KLX4"/>
<dbReference type="Pfam" id="PF13561">
    <property type="entry name" value="adh_short_C2"/>
    <property type="match status" value="1"/>
</dbReference>
<gene>
    <name evidence="1" type="ORF">OBRU01_24571</name>
</gene>
<dbReference type="PRINTS" id="PR00081">
    <property type="entry name" value="GDHRDH"/>
</dbReference>
<dbReference type="PANTHER" id="PTHR43975">
    <property type="entry name" value="ZGC:101858"/>
    <property type="match status" value="1"/>
</dbReference>
<name>A0A0L7KLX4_OPEBR</name>
<sequence>MSFANKVVIVTGGSSGIGATTALHFAKEGAQVAIVGRNDSKLKNVAARISKIGKKPLIIKADVSKDDEVKTIIKNTVEKFGKLDILVNNAGLIRSAAVVDENFVEIYDEVVNTNLRSIFVLTNLAIPHLIKTKGSSTLRSFAPSGYAAYGVSKAGLNHFSRVSAMELAPKGVRVNVVSPGPVETPIFENTGIDANWEEVINLTALKVVTQTDEIADMILYLASDKAKSITGSNYVNVLLT</sequence>
<protein>
    <submittedName>
        <fullName evidence="1">3-dehydroecdysone 3alpha-reductase</fullName>
    </submittedName>
</protein>
<proteinExistence type="predicted"/>
<organism evidence="1 2">
    <name type="scientific">Operophtera brumata</name>
    <name type="common">Winter moth</name>
    <name type="synonym">Phalaena brumata</name>
    <dbReference type="NCBI Taxonomy" id="104452"/>
    <lineage>
        <taxon>Eukaryota</taxon>
        <taxon>Metazoa</taxon>
        <taxon>Ecdysozoa</taxon>
        <taxon>Arthropoda</taxon>
        <taxon>Hexapoda</taxon>
        <taxon>Insecta</taxon>
        <taxon>Pterygota</taxon>
        <taxon>Neoptera</taxon>
        <taxon>Endopterygota</taxon>
        <taxon>Lepidoptera</taxon>
        <taxon>Glossata</taxon>
        <taxon>Ditrysia</taxon>
        <taxon>Geometroidea</taxon>
        <taxon>Geometridae</taxon>
        <taxon>Larentiinae</taxon>
        <taxon>Operophtera</taxon>
    </lineage>
</organism>
<reference evidence="1 2" key="1">
    <citation type="journal article" date="2015" name="Genome Biol. Evol.">
        <title>The genome of winter moth (Operophtera brumata) provides a genomic perspective on sexual dimorphism and phenology.</title>
        <authorList>
            <person name="Derks M.F."/>
            <person name="Smit S."/>
            <person name="Salis L."/>
            <person name="Schijlen E."/>
            <person name="Bossers A."/>
            <person name="Mateman C."/>
            <person name="Pijl A.S."/>
            <person name="de Ridder D."/>
            <person name="Groenen M.A."/>
            <person name="Visser M.E."/>
            <person name="Megens H.J."/>
        </authorList>
    </citation>
    <scope>NUCLEOTIDE SEQUENCE [LARGE SCALE GENOMIC DNA]</scope>
    <source>
        <strain evidence="1">WM2013NL</strain>
        <tissue evidence="1">Head and thorax</tissue>
    </source>
</reference>
<evidence type="ECO:0000313" key="1">
    <source>
        <dbReference type="EMBL" id="KOB64125.1"/>
    </source>
</evidence>
<dbReference type="PRINTS" id="PR00080">
    <property type="entry name" value="SDRFAMILY"/>
</dbReference>
<dbReference type="Proteomes" id="UP000037510">
    <property type="component" value="Unassembled WGS sequence"/>
</dbReference>
<accession>A0A0L7KLX4</accession>
<keyword evidence="2" id="KW-1185">Reference proteome</keyword>
<comment type="caution">
    <text evidence="1">The sequence shown here is derived from an EMBL/GenBank/DDBJ whole genome shotgun (WGS) entry which is preliminary data.</text>
</comment>
<dbReference type="SUPFAM" id="SSF51735">
    <property type="entry name" value="NAD(P)-binding Rossmann-fold domains"/>
    <property type="match status" value="1"/>
</dbReference>
<dbReference type="InterPro" id="IPR002347">
    <property type="entry name" value="SDR_fam"/>
</dbReference>
<dbReference type="FunFam" id="3.40.50.720:FF:000084">
    <property type="entry name" value="Short-chain dehydrogenase reductase"/>
    <property type="match status" value="1"/>
</dbReference>
<dbReference type="STRING" id="104452.A0A0L7KLX4"/>
<dbReference type="EMBL" id="JTDY01009080">
    <property type="protein sequence ID" value="KOB64125.1"/>
    <property type="molecule type" value="Genomic_DNA"/>
</dbReference>
<dbReference type="Gene3D" id="3.40.50.720">
    <property type="entry name" value="NAD(P)-binding Rossmann-like Domain"/>
    <property type="match status" value="1"/>
</dbReference>